<gene>
    <name evidence="2" type="ORF">GCM10010470_02050</name>
</gene>
<protein>
    <submittedName>
        <fullName evidence="2">Uncharacterized protein</fullName>
    </submittedName>
</protein>
<name>A0ABN3V1V5_9PSEU</name>
<accession>A0ABN3V1V5</accession>
<organism evidence="2 3">
    <name type="scientific">Saccharopolyspora taberi</name>
    <dbReference type="NCBI Taxonomy" id="60895"/>
    <lineage>
        <taxon>Bacteria</taxon>
        <taxon>Bacillati</taxon>
        <taxon>Actinomycetota</taxon>
        <taxon>Actinomycetes</taxon>
        <taxon>Pseudonocardiales</taxon>
        <taxon>Pseudonocardiaceae</taxon>
        <taxon>Saccharopolyspora</taxon>
    </lineage>
</organism>
<dbReference type="EMBL" id="BAAAUX010000001">
    <property type="protein sequence ID" value="GAA2773850.1"/>
    <property type="molecule type" value="Genomic_DNA"/>
</dbReference>
<dbReference type="Gene3D" id="2.10.230.10">
    <property type="entry name" value="Heat shock protein DnaJ, cysteine-rich domain"/>
    <property type="match status" value="1"/>
</dbReference>
<comment type="caution">
    <text evidence="2">The sequence shown here is derived from an EMBL/GenBank/DDBJ whole genome shotgun (WGS) entry which is preliminary data.</text>
</comment>
<evidence type="ECO:0000256" key="1">
    <source>
        <dbReference type="SAM" id="MobiDB-lite"/>
    </source>
</evidence>
<evidence type="ECO:0000313" key="2">
    <source>
        <dbReference type="EMBL" id="GAA2773850.1"/>
    </source>
</evidence>
<reference evidence="2 3" key="1">
    <citation type="journal article" date="2019" name="Int. J. Syst. Evol. Microbiol.">
        <title>The Global Catalogue of Microorganisms (GCM) 10K type strain sequencing project: providing services to taxonomists for standard genome sequencing and annotation.</title>
        <authorList>
            <consortium name="The Broad Institute Genomics Platform"/>
            <consortium name="The Broad Institute Genome Sequencing Center for Infectious Disease"/>
            <person name="Wu L."/>
            <person name="Ma J."/>
        </authorList>
    </citation>
    <scope>NUCLEOTIDE SEQUENCE [LARGE SCALE GENOMIC DNA]</scope>
    <source>
        <strain evidence="2 3">JCM 9383</strain>
    </source>
</reference>
<proteinExistence type="predicted"/>
<keyword evidence="3" id="KW-1185">Reference proteome</keyword>
<sequence>MEALLLLAMVLSAAVTHAIDKSKIRSKAVYDEYRQRAQDRAAAREKAREEAAQAWEQRLQDARSTGPRAPLWWAYSGGMVIAGTAAAVVAGATGALTGLVQGAAGGWIVGREGGRQGWSFVERWAEWRRRHPRTPIEMQQCARCGGYTSEQLIEVAPYGRVCNDCVPAATPEPPPKPTDDEPEDIVHERPGQPHSSSDEKPRCARGCGRAADEGSTVCPVCFFAEEIRKERAKRPDSWWDETAERPCPACNGQGKVIIGGHLVRCQECRGWGVYPTPDGTPPPSCNGKCSNSNLDPTEAMKRGLCPDCGGLGELITNFGGEHRHVPCGKCKGSGGYSGPPPREQNEKPETIRVTAERVYPDQKETEPKGIENTMTALEPATSQNIDDSGEGYSSTVASLEGLANLMKQVHEKVTNLNESLTANSMDIDTLSKLSDMTDEIESVAEKAADLHRHVSDRHGGLATATAEAGGSQNVATKTFYDDI</sequence>
<feature type="region of interest" description="Disordered" evidence="1">
    <location>
        <begin position="168"/>
        <end position="213"/>
    </location>
</feature>
<dbReference type="RefSeq" id="WP_344677386.1">
    <property type="nucleotide sequence ID" value="NZ_BAAAUX010000001.1"/>
</dbReference>
<dbReference type="Proteomes" id="UP001500979">
    <property type="component" value="Unassembled WGS sequence"/>
</dbReference>
<evidence type="ECO:0000313" key="3">
    <source>
        <dbReference type="Proteomes" id="UP001500979"/>
    </source>
</evidence>
<feature type="compositionally biased region" description="Basic and acidic residues" evidence="1">
    <location>
        <begin position="184"/>
        <end position="202"/>
    </location>
</feature>